<proteinExistence type="predicted"/>
<feature type="region of interest" description="Disordered" evidence="1">
    <location>
        <begin position="18"/>
        <end position="37"/>
    </location>
</feature>
<sequence>MCWATYNVIATSPLVAADYPNQRPQRPPPTQTNSPFHLSTTNCNHEVSALPRTIIKMSYPLQMVNSSMFAFQPQRNEVESMQLTGAISPRYDEWKADMDVHMSTEEDPDTLDTIPILTDDECFLAMLALDLTPLATSTGHEPHLSKYTHWNTTTTMSDPDLKRQRGPDVWDPSVDAFVDASVDASLDTLTSDICSIQAYFSSENFAQLERELNEGDMAEFNKSVNVGSNRMIRSLRGRRATPTAVSSRSRR</sequence>
<gene>
    <name evidence="2" type="ORF">BC936DRAFT_139246</name>
</gene>
<comment type="caution">
    <text evidence="2">The sequence shown here is derived from an EMBL/GenBank/DDBJ whole genome shotgun (WGS) entry which is preliminary data.</text>
</comment>
<evidence type="ECO:0000313" key="3">
    <source>
        <dbReference type="Proteomes" id="UP000268093"/>
    </source>
</evidence>
<reference evidence="2 3" key="1">
    <citation type="journal article" date="2018" name="New Phytol.">
        <title>Phylogenomics of Endogonaceae and evolution of mycorrhizas within Mucoromycota.</title>
        <authorList>
            <person name="Chang Y."/>
            <person name="Desiro A."/>
            <person name="Na H."/>
            <person name="Sandor L."/>
            <person name="Lipzen A."/>
            <person name="Clum A."/>
            <person name="Barry K."/>
            <person name="Grigoriev I.V."/>
            <person name="Martin F.M."/>
            <person name="Stajich J.E."/>
            <person name="Smith M.E."/>
            <person name="Bonito G."/>
            <person name="Spatafora J.W."/>
        </authorList>
    </citation>
    <scope>NUCLEOTIDE SEQUENCE [LARGE SCALE GENOMIC DNA]</scope>
    <source>
        <strain evidence="2 3">GMNB39</strain>
    </source>
</reference>
<keyword evidence="3" id="KW-1185">Reference proteome</keyword>
<dbReference type="AlphaFoldDB" id="A0A433BAB4"/>
<dbReference type="EMBL" id="RBNI01014549">
    <property type="protein sequence ID" value="RUP20457.1"/>
    <property type="molecule type" value="Genomic_DNA"/>
</dbReference>
<evidence type="ECO:0000256" key="1">
    <source>
        <dbReference type="SAM" id="MobiDB-lite"/>
    </source>
</evidence>
<name>A0A433BAB4_9FUNG</name>
<evidence type="ECO:0000313" key="2">
    <source>
        <dbReference type="EMBL" id="RUP20457.1"/>
    </source>
</evidence>
<organism evidence="2 3">
    <name type="scientific">Jimgerdemannia flammicorona</name>
    <dbReference type="NCBI Taxonomy" id="994334"/>
    <lineage>
        <taxon>Eukaryota</taxon>
        <taxon>Fungi</taxon>
        <taxon>Fungi incertae sedis</taxon>
        <taxon>Mucoromycota</taxon>
        <taxon>Mucoromycotina</taxon>
        <taxon>Endogonomycetes</taxon>
        <taxon>Endogonales</taxon>
        <taxon>Endogonaceae</taxon>
        <taxon>Jimgerdemannia</taxon>
    </lineage>
</organism>
<dbReference type="Proteomes" id="UP000268093">
    <property type="component" value="Unassembled WGS sequence"/>
</dbReference>
<protein>
    <submittedName>
        <fullName evidence="2">Uncharacterized protein</fullName>
    </submittedName>
</protein>
<accession>A0A433BAB4</accession>